<evidence type="ECO:0000313" key="2">
    <source>
        <dbReference type="EMBL" id="MFD1673195.1"/>
    </source>
</evidence>
<accession>A0ABW4JDH4</accession>
<sequence>MEKSTKQTETLHDRAAIALREVMTRMLGYVDGRVEHILFSQISQTLLPRIEAKLQRTSTADLTKEIRYLRGVLDTLLPPSTDTVKTKQRAKRMVKKRTRR</sequence>
<dbReference type="Proteomes" id="UP001597079">
    <property type="component" value="Unassembled WGS sequence"/>
</dbReference>
<gene>
    <name evidence="2" type="ORF">ACFSB2_00475</name>
</gene>
<name>A0ABW4JDH4_9BACL</name>
<evidence type="ECO:0000256" key="1">
    <source>
        <dbReference type="SAM" id="MobiDB-lite"/>
    </source>
</evidence>
<evidence type="ECO:0000313" key="3">
    <source>
        <dbReference type="Proteomes" id="UP001597079"/>
    </source>
</evidence>
<keyword evidence="3" id="KW-1185">Reference proteome</keyword>
<feature type="compositionally biased region" description="Basic residues" evidence="1">
    <location>
        <begin position="86"/>
        <end position="100"/>
    </location>
</feature>
<protein>
    <submittedName>
        <fullName evidence="2">Uncharacterized protein</fullName>
    </submittedName>
</protein>
<organism evidence="2 3">
    <name type="scientific">Alicyclobacillus fodiniaquatilis</name>
    <dbReference type="NCBI Taxonomy" id="1661150"/>
    <lineage>
        <taxon>Bacteria</taxon>
        <taxon>Bacillati</taxon>
        <taxon>Bacillota</taxon>
        <taxon>Bacilli</taxon>
        <taxon>Bacillales</taxon>
        <taxon>Alicyclobacillaceae</taxon>
        <taxon>Alicyclobacillus</taxon>
    </lineage>
</organism>
<dbReference type="EMBL" id="JBHUCX010000002">
    <property type="protein sequence ID" value="MFD1673195.1"/>
    <property type="molecule type" value="Genomic_DNA"/>
</dbReference>
<proteinExistence type="predicted"/>
<dbReference type="RefSeq" id="WP_377940541.1">
    <property type="nucleotide sequence ID" value="NZ_JBHUCX010000002.1"/>
</dbReference>
<reference evidence="3" key="1">
    <citation type="journal article" date="2019" name="Int. J. Syst. Evol. Microbiol.">
        <title>The Global Catalogue of Microorganisms (GCM) 10K type strain sequencing project: providing services to taxonomists for standard genome sequencing and annotation.</title>
        <authorList>
            <consortium name="The Broad Institute Genomics Platform"/>
            <consortium name="The Broad Institute Genome Sequencing Center for Infectious Disease"/>
            <person name="Wu L."/>
            <person name="Ma J."/>
        </authorList>
    </citation>
    <scope>NUCLEOTIDE SEQUENCE [LARGE SCALE GENOMIC DNA]</scope>
    <source>
        <strain evidence="3">CGMCC 1.12286</strain>
    </source>
</reference>
<comment type="caution">
    <text evidence="2">The sequence shown here is derived from an EMBL/GenBank/DDBJ whole genome shotgun (WGS) entry which is preliminary data.</text>
</comment>
<feature type="region of interest" description="Disordered" evidence="1">
    <location>
        <begin position="80"/>
        <end position="100"/>
    </location>
</feature>